<gene>
    <name evidence="1" type="ORF">JIN83_06785</name>
</gene>
<dbReference type="EMBL" id="JAENIG010000003">
    <property type="protein sequence ID" value="MBK1854658.1"/>
    <property type="molecule type" value="Genomic_DNA"/>
</dbReference>
<protein>
    <submittedName>
        <fullName evidence="1">Uncharacterized protein</fullName>
    </submittedName>
</protein>
<dbReference type="RefSeq" id="WP_309489264.1">
    <property type="nucleotide sequence ID" value="NZ_JAENIG010000003.1"/>
</dbReference>
<accession>A0AAE2SA87</accession>
<name>A0AAE2SA87_9BACT</name>
<reference evidence="1" key="1">
    <citation type="submission" date="2021-01" db="EMBL/GenBank/DDBJ databases">
        <title>Modified the classification status of verrucomicrobia.</title>
        <authorList>
            <person name="Feng X."/>
        </authorList>
    </citation>
    <scope>NUCLEOTIDE SEQUENCE</scope>
    <source>
        <strain evidence="1">5K15</strain>
    </source>
</reference>
<dbReference type="AlphaFoldDB" id="A0AAE2SA87"/>
<evidence type="ECO:0000313" key="1">
    <source>
        <dbReference type="EMBL" id="MBK1854658.1"/>
    </source>
</evidence>
<comment type="caution">
    <text evidence="1">The sequence shown here is derived from an EMBL/GenBank/DDBJ whole genome shotgun (WGS) entry which is preliminary data.</text>
</comment>
<evidence type="ECO:0000313" key="2">
    <source>
        <dbReference type="Proteomes" id="UP000634206"/>
    </source>
</evidence>
<keyword evidence="2" id="KW-1185">Reference proteome</keyword>
<dbReference type="Proteomes" id="UP000634206">
    <property type="component" value="Unassembled WGS sequence"/>
</dbReference>
<proteinExistence type="predicted"/>
<organism evidence="1 2">
    <name type="scientific">Oceaniferula flava</name>
    <dbReference type="NCBI Taxonomy" id="2800421"/>
    <lineage>
        <taxon>Bacteria</taxon>
        <taxon>Pseudomonadati</taxon>
        <taxon>Verrucomicrobiota</taxon>
        <taxon>Verrucomicrobiia</taxon>
        <taxon>Verrucomicrobiales</taxon>
        <taxon>Verrucomicrobiaceae</taxon>
        <taxon>Oceaniferula</taxon>
    </lineage>
</organism>
<sequence length="300" mass="34915">MRIVFQLLIILGVLLGFGAAKLRFEAALSQDMVENKLIQPPLKKGTSLRLGQTSAAVALGGLRSLVASAWNFRAFLQFEDLDWIKLEESYGIITSLQPQTIQYWDTGAWHLHTNASVYYNENPDLPPFRRRALRQLYINKGSELLEEGLRQNPDNWRLHLALARIWSDPHKLPDYPRAVRHYQDTSASSTTPDYKKAQLKRFTFYVMCKIPERRAEALELGREIFRTSDRNHTPNLVCCIFALQNELNTPLMARIPEDELFPDKERQLKWLSNYWKHRKHDYPMAGVKSKIEYLEQAPNF</sequence>